<evidence type="ECO:0000313" key="3">
    <source>
        <dbReference type="Proteomes" id="UP001281614"/>
    </source>
</evidence>
<keyword evidence="1" id="KW-0732">Signal</keyword>
<sequence length="93" mass="10232">MVAAAKILSSITLLAATVVAQRERRCFCSKQDLSEVAPPMEERVNVDWTTQACADQGFMSKSRCIVVADETRENDFKNDCLEISGLQTTGCLD</sequence>
<comment type="caution">
    <text evidence="2">The sequence shown here is derived from an EMBL/GenBank/DDBJ whole genome shotgun (WGS) entry which is preliminary data.</text>
</comment>
<dbReference type="EMBL" id="VYYT01000109">
    <property type="protein sequence ID" value="KAK2769584.1"/>
    <property type="molecule type" value="Genomic_DNA"/>
</dbReference>
<organism evidence="2 3">
    <name type="scientific">Colletotrichum kahawae</name>
    <name type="common">Coffee berry disease fungus</name>
    <dbReference type="NCBI Taxonomy" id="34407"/>
    <lineage>
        <taxon>Eukaryota</taxon>
        <taxon>Fungi</taxon>
        <taxon>Dikarya</taxon>
        <taxon>Ascomycota</taxon>
        <taxon>Pezizomycotina</taxon>
        <taxon>Sordariomycetes</taxon>
        <taxon>Hypocreomycetidae</taxon>
        <taxon>Glomerellales</taxon>
        <taxon>Glomerellaceae</taxon>
        <taxon>Colletotrichum</taxon>
        <taxon>Colletotrichum gloeosporioides species complex</taxon>
    </lineage>
</organism>
<reference evidence="2" key="1">
    <citation type="submission" date="2023-02" db="EMBL/GenBank/DDBJ databases">
        <title>Colletotrichum kahawae CIFC_Que2 genome sequencing and assembly.</title>
        <authorList>
            <person name="Baroncelli R."/>
        </authorList>
    </citation>
    <scope>NUCLEOTIDE SEQUENCE</scope>
    <source>
        <strain evidence="2">CIFC_Que2</strain>
    </source>
</reference>
<evidence type="ECO:0000313" key="2">
    <source>
        <dbReference type="EMBL" id="KAK2769584.1"/>
    </source>
</evidence>
<dbReference type="AlphaFoldDB" id="A0AAD9YK50"/>
<proteinExistence type="predicted"/>
<feature type="signal peptide" evidence="1">
    <location>
        <begin position="1"/>
        <end position="20"/>
    </location>
</feature>
<accession>A0AAD9YK50</accession>
<evidence type="ECO:0000256" key="1">
    <source>
        <dbReference type="SAM" id="SignalP"/>
    </source>
</evidence>
<name>A0AAD9YK50_COLKA</name>
<feature type="chain" id="PRO_5042124345" evidence="1">
    <location>
        <begin position="21"/>
        <end position="93"/>
    </location>
</feature>
<dbReference type="Proteomes" id="UP001281614">
    <property type="component" value="Unassembled WGS sequence"/>
</dbReference>
<gene>
    <name evidence="2" type="ORF">CKAH01_15120</name>
</gene>
<protein>
    <submittedName>
        <fullName evidence="2">Uncharacterized protein</fullName>
    </submittedName>
</protein>
<keyword evidence="3" id="KW-1185">Reference proteome</keyword>